<dbReference type="Proteomes" id="UP000198929">
    <property type="component" value="Unassembled WGS sequence"/>
</dbReference>
<evidence type="ECO:0008006" key="3">
    <source>
        <dbReference type="Google" id="ProtNLM"/>
    </source>
</evidence>
<reference evidence="2" key="1">
    <citation type="submission" date="2016-10" db="EMBL/GenBank/DDBJ databases">
        <authorList>
            <person name="Varghese N."/>
            <person name="Submissions S."/>
        </authorList>
    </citation>
    <scope>NUCLEOTIDE SEQUENCE [LARGE SCALE GENOMIC DNA]</scope>
    <source>
        <strain evidence="2">DSM 20524</strain>
    </source>
</reference>
<protein>
    <recommendedName>
        <fullName evidence="3">Trypsin</fullName>
    </recommendedName>
</protein>
<dbReference type="InterPro" id="IPR043504">
    <property type="entry name" value="Peptidase_S1_PA_chymotrypsin"/>
</dbReference>
<dbReference type="InterPro" id="IPR009003">
    <property type="entry name" value="Peptidase_S1_PA"/>
</dbReference>
<dbReference type="STRING" id="1121357.SAMN05661109_02446"/>
<sequence length="236" mass="24575">MRFKKMVGAACAWLLSVGVIGAGSLGVVPEAHASSVPVQGSSAAAPALGLAAPRGTTVTQGDEIMGFRGHIWNTCTLGYVDRAARVGYTAAHCAFPGEPVFNSHAQLIGFVEHSNMLDLNAGATDVAKIRFVDGINIGANIHTGDARVPHHTVRPGEQLCAWDRTDHRVVCGRVTDVGTGPNNNKNVHSHLPGVGPGDSGSPAWIPGRGFVGVVSGADTNHPQRVFRERIASPDGL</sequence>
<dbReference type="EMBL" id="FOGQ01000015">
    <property type="protein sequence ID" value="SES26672.1"/>
    <property type="molecule type" value="Genomic_DNA"/>
</dbReference>
<keyword evidence="2" id="KW-1185">Reference proteome</keyword>
<name>A0A1H9VYG3_9CORY</name>
<proteinExistence type="predicted"/>
<dbReference type="AlphaFoldDB" id="A0A1H9VYG3"/>
<gene>
    <name evidence="1" type="ORF">SAMN05661109_02446</name>
</gene>
<accession>A0A1H9VYG3</accession>
<dbReference type="RefSeq" id="WP_092260554.1">
    <property type="nucleotide sequence ID" value="NZ_CP047199.1"/>
</dbReference>
<dbReference type="SUPFAM" id="SSF50494">
    <property type="entry name" value="Trypsin-like serine proteases"/>
    <property type="match status" value="1"/>
</dbReference>
<evidence type="ECO:0000313" key="2">
    <source>
        <dbReference type="Proteomes" id="UP000198929"/>
    </source>
</evidence>
<dbReference type="Gene3D" id="2.40.10.10">
    <property type="entry name" value="Trypsin-like serine proteases"/>
    <property type="match status" value="2"/>
</dbReference>
<evidence type="ECO:0000313" key="1">
    <source>
        <dbReference type="EMBL" id="SES26672.1"/>
    </source>
</evidence>
<organism evidence="1 2">
    <name type="scientific">Corynebacterium cystitidis DSM 20524</name>
    <dbReference type="NCBI Taxonomy" id="1121357"/>
    <lineage>
        <taxon>Bacteria</taxon>
        <taxon>Bacillati</taxon>
        <taxon>Actinomycetota</taxon>
        <taxon>Actinomycetes</taxon>
        <taxon>Mycobacteriales</taxon>
        <taxon>Corynebacteriaceae</taxon>
        <taxon>Corynebacterium</taxon>
    </lineage>
</organism>